<dbReference type="GO" id="GO:0035447">
    <property type="term" value="F:mycothiol synthase activity"/>
    <property type="evidence" value="ECO:0007669"/>
    <property type="project" value="UniProtKB-EC"/>
</dbReference>
<reference evidence="7 8" key="1">
    <citation type="submission" date="2024-06" db="EMBL/GenBank/DDBJ databases">
        <title>Sorghum-associated microbial communities from plants grown in Nebraska, USA.</title>
        <authorList>
            <person name="Schachtman D."/>
        </authorList>
    </citation>
    <scope>NUCLEOTIDE SEQUENCE [LARGE SCALE GENOMIC DNA]</scope>
    <source>
        <strain evidence="7 8">2857</strain>
    </source>
</reference>
<feature type="region of interest" description="Disordered" evidence="5">
    <location>
        <begin position="125"/>
        <end position="146"/>
    </location>
</feature>
<organism evidence="7 8">
    <name type="scientific">Conyzicola nivalis</name>
    <dbReference type="NCBI Taxonomy" id="1477021"/>
    <lineage>
        <taxon>Bacteria</taxon>
        <taxon>Bacillati</taxon>
        <taxon>Actinomycetota</taxon>
        <taxon>Actinomycetes</taxon>
        <taxon>Micrococcales</taxon>
        <taxon>Microbacteriaceae</taxon>
        <taxon>Conyzicola</taxon>
    </lineage>
</organism>
<feature type="binding site" evidence="4">
    <location>
        <position position="171"/>
    </location>
    <ligand>
        <name>1D-myo-inositol 2-(L-cysteinylamino)-2-deoxy-alpha-D-glucopyranoside</name>
        <dbReference type="ChEBI" id="CHEBI:58887"/>
    </ligand>
</feature>
<evidence type="ECO:0000313" key="8">
    <source>
        <dbReference type="Proteomes" id="UP001549257"/>
    </source>
</evidence>
<evidence type="ECO:0000259" key="6">
    <source>
        <dbReference type="PROSITE" id="PS51186"/>
    </source>
</evidence>
<comment type="subunit">
    <text evidence="4">Monomer.</text>
</comment>
<dbReference type="PIRSF" id="PIRSF021524">
    <property type="entry name" value="MSH_acetyltransferase"/>
    <property type="match status" value="1"/>
</dbReference>
<feature type="compositionally biased region" description="Low complexity" evidence="5">
    <location>
        <begin position="130"/>
        <end position="146"/>
    </location>
</feature>
<keyword evidence="3 4" id="KW-0012">Acyltransferase</keyword>
<evidence type="ECO:0000256" key="4">
    <source>
        <dbReference type="HAMAP-Rule" id="MF_01698"/>
    </source>
</evidence>
<feature type="binding site" evidence="4">
    <location>
        <begin position="221"/>
        <end position="223"/>
    </location>
    <ligand>
        <name>acetyl-CoA</name>
        <dbReference type="ChEBI" id="CHEBI:57288"/>
        <label>2</label>
    </ligand>
</feature>
<feature type="binding site" evidence="4">
    <location>
        <begin position="70"/>
        <end position="75"/>
    </location>
    <ligand>
        <name>acetyl-CoA</name>
        <dbReference type="ChEBI" id="CHEBI:57288"/>
        <label>1</label>
    </ligand>
</feature>
<proteinExistence type="inferred from homology"/>
<dbReference type="EMBL" id="JBEPSJ010000002">
    <property type="protein sequence ID" value="MET4582628.1"/>
    <property type="molecule type" value="Genomic_DNA"/>
</dbReference>
<comment type="similarity">
    <text evidence="4">Belongs to the acetyltransferase family. MshD subfamily.</text>
</comment>
<comment type="caution">
    <text evidence="7">The sequence shown here is derived from an EMBL/GenBank/DDBJ whole genome shotgun (WGS) entry which is preliminary data.</text>
</comment>
<dbReference type="EC" id="2.3.1.189" evidence="4"/>
<feature type="binding site" evidence="4">
    <location>
        <begin position="228"/>
        <end position="234"/>
    </location>
    <ligand>
        <name>acetyl-CoA</name>
        <dbReference type="ChEBI" id="CHEBI:57288"/>
        <label>2</label>
    </ligand>
</feature>
<dbReference type="Proteomes" id="UP001549257">
    <property type="component" value="Unassembled WGS sequence"/>
</dbReference>
<dbReference type="InterPro" id="IPR017813">
    <property type="entry name" value="Mycothiol_AcTrfase"/>
</dbReference>
<feature type="binding site" evidence="4">
    <location>
        <position position="31"/>
    </location>
    <ligand>
        <name>1D-myo-inositol 2-(L-cysteinylamino)-2-deoxy-alpha-D-glucopyranoside</name>
        <dbReference type="ChEBI" id="CHEBI:58887"/>
    </ligand>
</feature>
<accession>A0ABV2QQ33</accession>
<keyword evidence="8" id="KW-1185">Reference proteome</keyword>
<gene>
    <name evidence="4" type="primary">mshD</name>
    <name evidence="7" type="ORF">ABIE21_002138</name>
</gene>
<feature type="binding site" evidence="4">
    <location>
        <position position="210"/>
    </location>
    <ligand>
        <name>1D-myo-inositol 2-(L-cysteinylamino)-2-deoxy-alpha-D-glucopyranoside</name>
        <dbReference type="ChEBI" id="CHEBI:58887"/>
    </ligand>
</feature>
<evidence type="ECO:0000313" key="7">
    <source>
        <dbReference type="EMBL" id="MET4582628.1"/>
    </source>
</evidence>
<dbReference type="Gene3D" id="3.40.630.30">
    <property type="match status" value="1"/>
</dbReference>
<dbReference type="InterPro" id="IPR050276">
    <property type="entry name" value="MshD_Acetyltransferase"/>
</dbReference>
<feature type="binding site" evidence="4">
    <location>
        <position position="217"/>
    </location>
    <ligand>
        <name>1D-myo-inositol 2-(L-cysteinylamino)-2-deoxy-alpha-D-glucopyranoside</name>
        <dbReference type="ChEBI" id="CHEBI:58887"/>
    </ligand>
</feature>
<dbReference type="InterPro" id="IPR016181">
    <property type="entry name" value="Acyl_CoA_acyltransferase"/>
</dbReference>
<comment type="function">
    <text evidence="4">Catalyzes the transfer of acetyl from acetyl-CoA to desacetylmycothiol (Cys-GlcN-Ins) to form mycothiol.</text>
</comment>
<evidence type="ECO:0000256" key="3">
    <source>
        <dbReference type="ARBA" id="ARBA00023315"/>
    </source>
</evidence>
<dbReference type="Pfam" id="PF00583">
    <property type="entry name" value="Acetyltransf_1"/>
    <property type="match status" value="2"/>
</dbReference>
<evidence type="ECO:0000256" key="2">
    <source>
        <dbReference type="ARBA" id="ARBA00022737"/>
    </source>
</evidence>
<comment type="caution">
    <text evidence="4">Lacks conserved residue(s) required for the propagation of feature annotation.</text>
</comment>
<dbReference type="RefSeq" id="WP_354024808.1">
    <property type="nucleotide sequence ID" value="NZ_JBEPSJ010000002.1"/>
</dbReference>
<protein>
    <recommendedName>
        <fullName evidence="4">Mycothiol acetyltransferase</fullName>
        <shortName evidence="4">MSH acetyltransferase</shortName>
        <ecNumber evidence="4">2.3.1.189</ecNumber>
    </recommendedName>
    <alternativeName>
        <fullName evidence="4">Mycothiol synthase</fullName>
    </alternativeName>
</protein>
<evidence type="ECO:0000256" key="1">
    <source>
        <dbReference type="ARBA" id="ARBA00022679"/>
    </source>
</evidence>
<comment type="catalytic activity">
    <reaction evidence="4">
        <text>1D-myo-inositol 2-(L-cysteinylamino)-2-deoxy-alpha-D-glucopyranoside + acetyl-CoA = mycothiol + CoA + H(+)</text>
        <dbReference type="Rhea" id="RHEA:26172"/>
        <dbReference type="ChEBI" id="CHEBI:15378"/>
        <dbReference type="ChEBI" id="CHEBI:16768"/>
        <dbReference type="ChEBI" id="CHEBI:57287"/>
        <dbReference type="ChEBI" id="CHEBI:57288"/>
        <dbReference type="ChEBI" id="CHEBI:58887"/>
        <dbReference type="EC" id="2.3.1.189"/>
    </reaction>
</comment>
<dbReference type="HAMAP" id="MF_01698">
    <property type="entry name" value="MshD"/>
    <property type="match status" value="1"/>
</dbReference>
<dbReference type="PANTHER" id="PTHR43617">
    <property type="entry name" value="L-AMINO ACID N-ACETYLTRANSFERASE"/>
    <property type="match status" value="1"/>
</dbReference>
<dbReference type="InterPro" id="IPR000182">
    <property type="entry name" value="GNAT_dom"/>
</dbReference>
<dbReference type="CDD" id="cd04301">
    <property type="entry name" value="NAT_SF"/>
    <property type="match status" value="1"/>
</dbReference>
<dbReference type="PROSITE" id="PS51186">
    <property type="entry name" value="GNAT"/>
    <property type="match status" value="1"/>
</dbReference>
<feature type="binding site" evidence="4">
    <location>
        <position position="255"/>
    </location>
    <ligand>
        <name>1D-myo-inositol 2-(L-cysteinylamino)-2-deoxy-alpha-D-glucopyranoside</name>
        <dbReference type="ChEBI" id="CHEBI:58887"/>
    </ligand>
</feature>
<keyword evidence="1 4" id="KW-0808">Transferase</keyword>
<keyword evidence="2 4" id="KW-0677">Repeat</keyword>
<sequence length="284" mass="30584">MTVEQLASRPDWFDVLVQRAARADGQPPFSDGSLVELATGRRRLLAIGDVAAALYTPGEAEFVVDPDARRHGHGTELLEHLLALDAGLKVWAHGDHRGARALAASHGLAPMRELLQLRATAPEHVEGAHAESGASTSSATGTGSTTGAFAVGRDEDAWLELNARAFASHPEQGAVNRADLDVLMAEPWFDADDFLLMRAGDALVGYCWLKVEHGIGEFYVVGVSPDRQGEGLGRRLVEAGLGRLAERGIREARLYVEADNAPAVALYRSYGFDDHSIDIQYARP</sequence>
<dbReference type="NCBIfam" id="TIGR03448">
    <property type="entry name" value="mycothiol_MshD"/>
    <property type="match status" value="1"/>
</dbReference>
<feature type="domain" description="N-acetyltransferase" evidence="6">
    <location>
        <begin position="144"/>
        <end position="284"/>
    </location>
</feature>
<dbReference type="SUPFAM" id="SSF55729">
    <property type="entry name" value="Acyl-CoA N-acyltransferases (Nat)"/>
    <property type="match status" value="2"/>
</dbReference>
<name>A0ABV2QQ33_9MICO</name>
<evidence type="ECO:0000256" key="5">
    <source>
        <dbReference type="SAM" id="MobiDB-lite"/>
    </source>
</evidence>